<reference evidence="7 8" key="1">
    <citation type="journal article" date="2013" name="PLoS Genet.">
        <title>Comparative genome structure, secondary metabolite, and effector coding capacity across Cochliobolus pathogens.</title>
        <authorList>
            <person name="Condon B.J."/>
            <person name="Leng Y."/>
            <person name="Wu D."/>
            <person name="Bushley K.E."/>
            <person name="Ohm R.A."/>
            <person name="Otillar R."/>
            <person name="Martin J."/>
            <person name="Schackwitz W."/>
            <person name="Grimwood J."/>
            <person name="MohdZainudin N."/>
            <person name="Xue C."/>
            <person name="Wang R."/>
            <person name="Manning V.A."/>
            <person name="Dhillon B."/>
            <person name="Tu Z.J."/>
            <person name="Steffenson B.J."/>
            <person name="Salamov A."/>
            <person name="Sun H."/>
            <person name="Lowry S."/>
            <person name="LaButti K."/>
            <person name="Han J."/>
            <person name="Copeland A."/>
            <person name="Lindquist E."/>
            <person name="Barry K."/>
            <person name="Schmutz J."/>
            <person name="Baker S.E."/>
            <person name="Ciuffetti L.M."/>
            <person name="Grigoriev I.V."/>
            <person name="Zhong S."/>
            <person name="Turgeon B.G."/>
        </authorList>
    </citation>
    <scope>NUCLEOTIDE SEQUENCE [LARGE SCALE GENOMIC DNA]</scope>
    <source>
        <strain evidence="7 8">26-R-13</strain>
    </source>
</reference>
<keyword evidence="4 5" id="KW-0808">Transferase</keyword>
<dbReference type="InterPro" id="IPR054692">
    <property type="entry name" value="LeuA-like_post-cat"/>
</dbReference>
<dbReference type="PROSITE" id="PS00815">
    <property type="entry name" value="AIPM_HOMOCIT_SYNTH_1"/>
    <property type="match status" value="1"/>
</dbReference>
<dbReference type="SUPFAM" id="SSF51569">
    <property type="entry name" value="Aldolase"/>
    <property type="match status" value="1"/>
</dbReference>
<evidence type="ECO:0000256" key="3">
    <source>
        <dbReference type="ARBA" id="ARBA00012973"/>
    </source>
</evidence>
<evidence type="ECO:0000256" key="1">
    <source>
        <dbReference type="ARBA" id="ARBA00000064"/>
    </source>
</evidence>
<dbReference type="Gene3D" id="3.30.160.270">
    <property type="match status" value="1"/>
</dbReference>
<dbReference type="GO" id="GO:0003852">
    <property type="term" value="F:2-isopropylmalate synthase activity"/>
    <property type="evidence" value="ECO:0007669"/>
    <property type="project" value="UniProtKB-EC"/>
</dbReference>
<dbReference type="InterPro" id="IPR002034">
    <property type="entry name" value="AIPM/Hcit_synth_CS"/>
</dbReference>
<evidence type="ECO:0000313" key="8">
    <source>
        <dbReference type="Proteomes" id="UP000053841"/>
    </source>
</evidence>
<proteinExistence type="inferred from homology"/>
<dbReference type="InterPro" id="IPR000891">
    <property type="entry name" value="PYR_CT"/>
</dbReference>
<dbReference type="AlphaFoldDB" id="W6XNY5"/>
<sequence>MFLTCSDGQSPIMKYGGRVQLFPFPERQWPNRVLETAPVLFSTDLRDGNQSLPNPMTFEQKLSLYKLLVSIGFKEIEVAYPCANQVEFDFVRYLIETPGLIPDDVLIQVITPCRDETIKKAVESVRGAKQAIILTYLPSSDNFRNTVLNISEDEWVERARRGAAYARSITKESDDPTVRNTRWTFNFAFEDFANARMEAIIRCTEAIRAEWNPSREEKMIICVPSSMEASTPNIFADQVEYLSRNISHRDTIRLTVHTHNDRGGAVASAELASLAGADRIEGCLFGNGERAGNMDLVVFALNLLTQGIDPGIDLSRLDEIRKVCEDITGIPVHPRTPYSGAYYLKAFSGTHQDAISKGIQLRTLAAKKAGPSAVWPAWRVPYLPLDPTDIGRSFEDVVGINSQSGKGGVAHVIKLGLGLDLPPRLAHVFSKAVKDWSIRLDRVLSSEEVCTAFLREYQVQSAAERSTDDVIQTVLHAGNTLVADLGQLFDLPSLSATITSHNLIDGFASYAASYAAYAEVSPEESKPSLWGVGLGASLQQAKLCAVMSALCVSGS</sequence>
<comment type="catalytic activity">
    <reaction evidence="1">
        <text>3-methyl-2-oxobutanoate + acetyl-CoA + H2O = (2S)-2-isopropylmalate + CoA + H(+)</text>
        <dbReference type="Rhea" id="RHEA:21524"/>
        <dbReference type="ChEBI" id="CHEBI:1178"/>
        <dbReference type="ChEBI" id="CHEBI:11851"/>
        <dbReference type="ChEBI" id="CHEBI:15377"/>
        <dbReference type="ChEBI" id="CHEBI:15378"/>
        <dbReference type="ChEBI" id="CHEBI:57287"/>
        <dbReference type="ChEBI" id="CHEBI:57288"/>
        <dbReference type="EC" id="2.3.3.13"/>
    </reaction>
</comment>
<dbReference type="RefSeq" id="XP_007718500.1">
    <property type="nucleotide sequence ID" value="XM_007720310.1"/>
</dbReference>
<comment type="similarity">
    <text evidence="2">Belongs to the alpha-IPM synthase/homocitrate synthase family. LeuA type 2 subfamily.</text>
</comment>
<dbReference type="InterPro" id="IPR013785">
    <property type="entry name" value="Aldolase_TIM"/>
</dbReference>
<dbReference type="SUPFAM" id="SSF89000">
    <property type="entry name" value="post-HMGL domain-like"/>
    <property type="match status" value="1"/>
</dbReference>
<dbReference type="Pfam" id="PF22615">
    <property type="entry name" value="IPMS_D2"/>
    <property type="match status" value="1"/>
</dbReference>
<dbReference type="PANTHER" id="PTHR46911:SF1">
    <property type="entry name" value="2-ISOPROPYLMALATE SYNTHASE"/>
    <property type="match status" value="1"/>
</dbReference>
<dbReference type="STRING" id="930089.W6XNY5"/>
<dbReference type="Gene3D" id="3.20.20.70">
    <property type="entry name" value="Aldolase class I"/>
    <property type="match status" value="1"/>
</dbReference>
<dbReference type="PROSITE" id="PS00816">
    <property type="entry name" value="AIPM_HOMOCIT_SYNTH_2"/>
    <property type="match status" value="1"/>
</dbReference>
<gene>
    <name evidence="7" type="ORF">COCCADRAFT_42004</name>
</gene>
<evidence type="ECO:0000256" key="2">
    <source>
        <dbReference type="ARBA" id="ARBA00009767"/>
    </source>
</evidence>
<name>W6XNY5_COCC2</name>
<dbReference type="EMBL" id="KI964983">
    <property type="protein sequence ID" value="EUC27193.1"/>
    <property type="molecule type" value="Genomic_DNA"/>
</dbReference>
<accession>W6XNY5</accession>
<dbReference type="Pfam" id="PF00682">
    <property type="entry name" value="HMGL-like"/>
    <property type="match status" value="1"/>
</dbReference>
<evidence type="ECO:0000256" key="5">
    <source>
        <dbReference type="RuleBase" id="RU003523"/>
    </source>
</evidence>
<dbReference type="GeneID" id="19149616"/>
<dbReference type="KEGG" id="bze:COCCADRAFT_42004"/>
<dbReference type="NCBIfam" id="NF002991">
    <property type="entry name" value="PRK03739.1"/>
    <property type="match status" value="1"/>
</dbReference>
<evidence type="ECO:0000259" key="6">
    <source>
        <dbReference type="PROSITE" id="PS50991"/>
    </source>
</evidence>
<dbReference type="EC" id="2.3.3.13" evidence="3"/>
<dbReference type="PROSITE" id="PS50991">
    <property type="entry name" value="PYR_CT"/>
    <property type="match status" value="1"/>
</dbReference>
<protein>
    <recommendedName>
        <fullName evidence="3">2-isopropylmalate synthase</fullName>
        <ecNumber evidence="3">2.3.3.13</ecNumber>
    </recommendedName>
</protein>
<evidence type="ECO:0000313" key="7">
    <source>
        <dbReference type="EMBL" id="EUC27193.1"/>
    </source>
</evidence>
<dbReference type="Proteomes" id="UP000053841">
    <property type="component" value="Unassembled WGS sequence"/>
</dbReference>
<dbReference type="HOGENOM" id="CLU_004588_3_2_1"/>
<keyword evidence="8" id="KW-1185">Reference proteome</keyword>
<evidence type="ECO:0000256" key="4">
    <source>
        <dbReference type="ARBA" id="ARBA00022679"/>
    </source>
</evidence>
<dbReference type="InterPro" id="IPR036230">
    <property type="entry name" value="LeuA_allosteric_dom_sf"/>
</dbReference>
<dbReference type="eggNOG" id="KOG2367">
    <property type="taxonomic scope" value="Eukaryota"/>
</dbReference>
<dbReference type="GO" id="GO:0005739">
    <property type="term" value="C:mitochondrion"/>
    <property type="evidence" value="ECO:0007669"/>
    <property type="project" value="TreeGrafter"/>
</dbReference>
<organism evidence="7 8">
    <name type="scientific">Cochliobolus carbonum (strain 26-R-13)</name>
    <name type="common">Maize leaf spot fungus</name>
    <name type="synonym">Bipolaris zeicola</name>
    <dbReference type="NCBI Taxonomy" id="930089"/>
    <lineage>
        <taxon>Eukaryota</taxon>
        <taxon>Fungi</taxon>
        <taxon>Dikarya</taxon>
        <taxon>Ascomycota</taxon>
        <taxon>Pezizomycotina</taxon>
        <taxon>Dothideomycetes</taxon>
        <taxon>Pleosporomycetidae</taxon>
        <taxon>Pleosporales</taxon>
        <taxon>Pleosporineae</taxon>
        <taxon>Pleosporaceae</taxon>
        <taxon>Bipolaris</taxon>
    </lineage>
</organism>
<dbReference type="OrthoDB" id="418791at2759"/>
<dbReference type="GO" id="GO:0009098">
    <property type="term" value="P:L-leucine biosynthetic process"/>
    <property type="evidence" value="ECO:0007669"/>
    <property type="project" value="TreeGrafter"/>
</dbReference>
<dbReference type="PANTHER" id="PTHR46911">
    <property type="match status" value="1"/>
</dbReference>
<feature type="domain" description="Pyruvate carboxyltransferase" evidence="6">
    <location>
        <begin position="38"/>
        <end position="318"/>
    </location>
</feature>